<name>A0A250XEU1_9CHLO</name>
<protein>
    <submittedName>
        <fullName evidence="1">Uncharacterized protein</fullName>
    </submittedName>
</protein>
<evidence type="ECO:0000313" key="2">
    <source>
        <dbReference type="Proteomes" id="UP000232323"/>
    </source>
</evidence>
<organism evidence="1 2">
    <name type="scientific">Chlamydomonas eustigma</name>
    <dbReference type="NCBI Taxonomy" id="1157962"/>
    <lineage>
        <taxon>Eukaryota</taxon>
        <taxon>Viridiplantae</taxon>
        <taxon>Chlorophyta</taxon>
        <taxon>core chlorophytes</taxon>
        <taxon>Chlorophyceae</taxon>
        <taxon>CS clade</taxon>
        <taxon>Chlamydomonadales</taxon>
        <taxon>Chlamydomonadaceae</taxon>
        <taxon>Chlamydomonas</taxon>
    </lineage>
</organism>
<reference evidence="1 2" key="1">
    <citation type="submission" date="2017-08" db="EMBL/GenBank/DDBJ databases">
        <title>Acidophilic green algal genome provides insights into adaptation to an acidic environment.</title>
        <authorList>
            <person name="Hirooka S."/>
            <person name="Hirose Y."/>
            <person name="Kanesaki Y."/>
            <person name="Higuchi S."/>
            <person name="Fujiwara T."/>
            <person name="Onuma R."/>
            <person name="Era A."/>
            <person name="Ohbayashi R."/>
            <person name="Uzuka A."/>
            <person name="Nozaki H."/>
            <person name="Yoshikawa H."/>
            <person name="Miyagishima S.Y."/>
        </authorList>
    </citation>
    <scope>NUCLEOTIDE SEQUENCE [LARGE SCALE GENOMIC DNA]</scope>
    <source>
        <strain evidence="1 2">NIES-2499</strain>
    </source>
</reference>
<sequence>MSAKVVPLEGTTPLDKTKSYYAMVQCLKTYESKKAEEENVYWVRLDAWTQVFLTKLEVFKRKSPRLFKIAAFVVVIADEFLYVYDLYTDVVLLQVSIIA</sequence>
<dbReference type="AlphaFoldDB" id="A0A250XEU1"/>
<accession>A0A250XEU1</accession>
<dbReference type="Proteomes" id="UP000232323">
    <property type="component" value="Unassembled WGS sequence"/>
</dbReference>
<comment type="caution">
    <text evidence="1">The sequence shown here is derived from an EMBL/GenBank/DDBJ whole genome shotgun (WGS) entry which is preliminary data.</text>
</comment>
<keyword evidence="2" id="KW-1185">Reference proteome</keyword>
<gene>
    <name evidence="1" type="ORF">CEUSTIGMA_g9015.t1</name>
</gene>
<dbReference type="EMBL" id="BEGY01000067">
    <property type="protein sequence ID" value="GAX81587.1"/>
    <property type="molecule type" value="Genomic_DNA"/>
</dbReference>
<proteinExistence type="predicted"/>
<evidence type="ECO:0000313" key="1">
    <source>
        <dbReference type="EMBL" id="GAX81587.1"/>
    </source>
</evidence>